<accession>A0A132MYU5</accession>
<dbReference type="Proteomes" id="UP000070188">
    <property type="component" value="Unassembled WGS sequence"/>
</dbReference>
<comment type="caution">
    <text evidence="1">The sequence shown here is derived from an EMBL/GenBank/DDBJ whole genome shotgun (WGS) entry which is preliminary data.</text>
</comment>
<gene>
    <name evidence="1" type="ORF">LI90_4036</name>
</gene>
<reference evidence="2" key="1">
    <citation type="submission" date="2015-04" db="EMBL/GenBank/DDBJ databases">
        <title>Physiological reanalysis, assessment of diazotrophy, and genome sequences of multiple isolates of Streptomyces thermoautotrophicus.</title>
        <authorList>
            <person name="MacKellar D.C."/>
            <person name="Lieber L."/>
            <person name="Norman J."/>
            <person name="Bolger A."/>
            <person name="Tobin C."/>
            <person name="Murray J.W."/>
            <person name="Chang R."/>
            <person name="Ford T."/>
            <person name="Nguyen P.Q."/>
            <person name="Woodward J."/>
            <person name="Permingeat H."/>
            <person name="Joshi N.S."/>
            <person name="Silver P.A."/>
            <person name="Usadel B."/>
            <person name="Rutherford A.W."/>
            <person name="Friesen M."/>
            <person name="Prell J."/>
        </authorList>
    </citation>
    <scope>NUCLEOTIDE SEQUENCE [LARGE SCALE GENOMIC DNA]</scope>
    <source>
        <strain evidence="2">H1</strain>
    </source>
</reference>
<name>A0A132MYU5_9ACTN</name>
<dbReference type="EMBL" id="LAXD01000001">
    <property type="protein sequence ID" value="KWX02987.1"/>
    <property type="molecule type" value="Genomic_DNA"/>
</dbReference>
<dbReference type="AlphaFoldDB" id="A0A132MYU5"/>
<protein>
    <submittedName>
        <fullName evidence="1">Uncharacterized protein</fullName>
    </submittedName>
</protein>
<organism evidence="1 2">
    <name type="scientific">Carbonactinospora thermoautotrophica</name>
    <dbReference type="NCBI Taxonomy" id="1469144"/>
    <lineage>
        <taxon>Bacteria</taxon>
        <taxon>Bacillati</taxon>
        <taxon>Actinomycetota</taxon>
        <taxon>Actinomycetes</taxon>
        <taxon>Kitasatosporales</taxon>
        <taxon>Carbonactinosporaceae</taxon>
        <taxon>Carbonactinospora</taxon>
    </lineage>
</organism>
<proteinExistence type="predicted"/>
<dbReference type="PATRIC" id="fig|1469144.10.peg.4324"/>
<dbReference type="STRING" id="1469144.LI90_4036"/>
<evidence type="ECO:0000313" key="1">
    <source>
        <dbReference type="EMBL" id="KWX02987.1"/>
    </source>
</evidence>
<dbReference type="RefSeq" id="WP_158009920.1">
    <property type="nucleotide sequence ID" value="NZ_JYIJ01000019.1"/>
</dbReference>
<sequence>MNSKAHDEMLLAPLRDALARHLPGAAPDRRLGDEAGCAGAGLLAWDLLDRVEGTGT</sequence>
<evidence type="ECO:0000313" key="2">
    <source>
        <dbReference type="Proteomes" id="UP000070188"/>
    </source>
</evidence>
<keyword evidence="2" id="KW-1185">Reference proteome</keyword>